<dbReference type="Proteomes" id="UP000701853">
    <property type="component" value="Chromosome 12"/>
</dbReference>
<evidence type="ECO:0000256" key="2">
    <source>
        <dbReference type="ARBA" id="ARBA00025796"/>
    </source>
</evidence>
<dbReference type="OrthoDB" id="1922866at2759"/>
<proteinExistence type="inferred from homology"/>
<comment type="similarity">
    <text evidence="2">Belongs to the TAC family.</text>
</comment>
<evidence type="ECO:0000256" key="3">
    <source>
        <dbReference type="ARBA" id="ARBA00026138"/>
    </source>
</evidence>
<keyword evidence="6" id="KW-1185">Reference proteome</keyword>
<organism evidence="5 6">
    <name type="scientific">Gossypium anomalum</name>
    <dbReference type="NCBI Taxonomy" id="47600"/>
    <lineage>
        <taxon>Eukaryota</taxon>
        <taxon>Viridiplantae</taxon>
        <taxon>Streptophyta</taxon>
        <taxon>Embryophyta</taxon>
        <taxon>Tracheophyta</taxon>
        <taxon>Spermatophyta</taxon>
        <taxon>Magnoliopsida</taxon>
        <taxon>eudicotyledons</taxon>
        <taxon>Gunneridae</taxon>
        <taxon>Pentapetalae</taxon>
        <taxon>rosids</taxon>
        <taxon>malvids</taxon>
        <taxon>Malvales</taxon>
        <taxon>Malvaceae</taxon>
        <taxon>Malvoideae</taxon>
        <taxon>Gossypium</taxon>
    </lineage>
</organism>
<comment type="caution">
    <text evidence="5">The sequence shown here is derived from an EMBL/GenBank/DDBJ whole genome shotgun (WGS) entry which is preliminary data.</text>
</comment>
<protein>
    <recommendedName>
        <fullName evidence="3">Protein TILLER ANGLE CONTROL 1</fullName>
    </recommendedName>
</protein>
<accession>A0A8J6CJZ1</accession>
<name>A0A8J6CJZ1_9ROSI</name>
<gene>
    <name evidence="5" type="ORF">CXB51_031749</name>
</gene>
<dbReference type="PANTHER" id="PTHR38366">
    <property type="entry name" value="NAD-DEPENDENT PROTEIN DEACETYLASE HST1-LIKE PROTEIN"/>
    <property type="match status" value="1"/>
</dbReference>
<sequence>MKIFNWVHRRFNHTILKDGLAPNVKNTDDAIVIEQGALVDVLDGILTIGTLGFDPLESGGQKDYENDDEHGEEQGCFDDSVSDNDDGDVHFDDGNEEVNRLMFVALDHGFKDEAMPVCEIKGQSGNRRSTTLAEVFSADSPSGLEMELNCGKKAIFGTKQGNSLATKLVPQVGEGSGPIKMLHKMMRRMLKRKIHPEVEGKKGQCCKKHEACEFVSLLQSQGIYNFTNILAPCAAATA</sequence>
<reference evidence="5 6" key="1">
    <citation type="journal article" date="2021" name="bioRxiv">
        <title>The Gossypium anomalum genome as a resource for cotton improvement and evolutionary analysis of hybrid incompatibility.</title>
        <authorList>
            <person name="Grover C.E."/>
            <person name="Yuan D."/>
            <person name="Arick M.A."/>
            <person name="Miller E.R."/>
            <person name="Hu G."/>
            <person name="Peterson D.G."/>
            <person name="Wendel J.F."/>
            <person name="Udall J.A."/>
        </authorList>
    </citation>
    <scope>NUCLEOTIDE SEQUENCE [LARGE SCALE GENOMIC DNA]</scope>
    <source>
        <strain evidence="5">JFW-Udall</strain>
        <tissue evidence="5">Leaf</tissue>
    </source>
</reference>
<evidence type="ECO:0000256" key="1">
    <source>
        <dbReference type="ARBA" id="ARBA00022604"/>
    </source>
</evidence>
<dbReference type="GO" id="GO:0001763">
    <property type="term" value="P:morphogenesis of a branching structure"/>
    <property type="evidence" value="ECO:0007669"/>
    <property type="project" value="InterPro"/>
</dbReference>
<dbReference type="InterPro" id="IPR044989">
    <property type="entry name" value="TAC1"/>
</dbReference>
<evidence type="ECO:0000313" key="6">
    <source>
        <dbReference type="Proteomes" id="UP000701853"/>
    </source>
</evidence>
<keyword evidence="1" id="KW-0341">Growth regulation</keyword>
<feature type="region of interest" description="Disordered" evidence="4">
    <location>
        <begin position="57"/>
        <end position="88"/>
    </location>
</feature>
<dbReference type="EMBL" id="JAHUZN010000012">
    <property type="protein sequence ID" value="KAG8475179.1"/>
    <property type="molecule type" value="Genomic_DNA"/>
</dbReference>
<evidence type="ECO:0000313" key="5">
    <source>
        <dbReference type="EMBL" id="KAG8475179.1"/>
    </source>
</evidence>
<dbReference type="AlphaFoldDB" id="A0A8J6CJZ1"/>
<dbReference type="PANTHER" id="PTHR38366:SF1">
    <property type="entry name" value="PROTEIN TILLER ANGLE CONTROL 1"/>
    <property type="match status" value="1"/>
</dbReference>
<evidence type="ECO:0000256" key="4">
    <source>
        <dbReference type="SAM" id="MobiDB-lite"/>
    </source>
</evidence>